<evidence type="ECO:0000313" key="2">
    <source>
        <dbReference type="Proteomes" id="UP001149822"/>
    </source>
</evidence>
<gene>
    <name evidence="1" type="ORF">OU682_14675</name>
</gene>
<name>A0ABT4J705_9RHOB</name>
<sequence length="108" mass="11878">MADLPRMIRTPMPPILYLVVQDFGPGFGIGSGDVTGCRDTAYDNFADAAENGRPVAVWEIATHGGLPVCLKDDTDTFERELQEVCIARDLDWPTVRRIEDAPFPIAAE</sequence>
<keyword evidence="2" id="KW-1185">Reference proteome</keyword>
<comment type="caution">
    <text evidence="1">The sequence shown here is derived from an EMBL/GenBank/DDBJ whole genome shotgun (WGS) entry which is preliminary data.</text>
</comment>
<proteinExistence type="predicted"/>
<organism evidence="1 2">
    <name type="scientific">Paracoccus benzoatiresistens</name>
    <dbReference type="NCBI Taxonomy" id="2997341"/>
    <lineage>
        <taxon>Bacteria</taxon>
        <taxon>Pseudomonadati</taxon>
        <taxon>Pseudomonadota</taxon>
        <taxon>Alphaproteobacteria</taxon>
        <taxon>Rhodobacterales</taxon>
        <taxon>Paracoccaceae</taxon>
        <taxon>Paracoccus</taxon>
    </lineage>
</organism>
<protein>
    <submittedName>
        <fullName evidence="1">Uncharacterized protein</fullName>
    </submittedName>
</protein>
<evidence type="ECO:0000313" key="1">
    <source>
        <dbReference type="EMBL" id="MCZ0962863.1"/>
    </source>
</evidence>
<dbReference type="RefSeq" id="WP_268942917.1">
    <property type="nucleotide sequence ID" value="NZ_JAPTYD010000024.1"/>
</dbReference>
<accession>A0ABT4J705</accession>
<dbReference type="EMBL" id="JAPTYD010000024">
    <property type="protein sequence ID" value="MCZ0962863.1"/>
    <property type="molecule type" value="Genomic_DNA"/>
</dbReference>
<reference evidence="1" key="1">
    <citation type="submission" date="2022-12" db="EMBL/GenBank/DDBJ databases">
        <title>Paracoccus sp. EF6 isolated from a lake water.</title>
        <authorList>
            <person name="Liu H."/>
        </authorList>
    </citation>
    <scope>NUCLEOTIDE SEQUENCE</scope>
    <source>
        <strain evidence="1">EF6</strain>
    </source>
</reference>
<dbReference type="Proteomes" id="UP001149822">
    <property type="component" value="Unassembled WGS sequence"/>
</dbReference>